<dbReference type="InterPro" id="IPR001303">
    <property type="entry name" value="Aldolase_II/adducin_N"/>
</dbReference>
<dbReference type="GO" id="GO:0016832">
    <property type="term" value="F:aldehyde-lyase activity"/>
    <property type="evidence" value="ECO:0007669"/>
    <property type="project" value="TreeGrafter"/>
</dbReference>
<dbReference type="InterPro" id="IPR036409">
    <property type="entry name" value="Aldolase_II/adducin_N_sf"/>
</dbReference>
<dbReference type="GO" id="GO:0005829">
    <property type="term" value="C:cytosol"/>
    <property type="evidence" value="ECO:0007669"/>
    <property type="project" value="TreeGrafter"/>
</dbReference>
<dbReference type="SUPFAM" id="SSF53639">
    <property type="entry name" value="AraD/HMP-PK domain-like"/>
    <property type="match status" value="1"/>
</dbReference>
<evidence type="ECO:0000313" key="4">
    <source>
        <dbReference type="EMBL" id="SVC31474.1"/>
    </source>
</evidence>
<feature type="non-terminal residue" evidence="4">
    <location>
        <position position="402"/>
    </location>
</feature>
<dbReference type="AlphaFoldDB" id="A0A382L3D9"/>
<sequence>MTIKWLYEKEVSAIKMFGRQGASSPLAQCIHASRLIGASKTLVVHGGGNTSVKTTTRDVLGREVNTIYIKASGHDLAGINIDGFTALDLDKLKELEGLNRLSDDHMLAAFNQAKLDFRSPSPSVETLMHVFLPAPYIFHTHANSVLAVTNQPNGKTLAAKVFGPNVIVLPYAMSGFALAKKAAIAARKYPNVSALVVIKHGVFTFGISAKEAYGNMIRVVNLAKASVRRGRKRVFVGRSQPFLPYSRQRLAPLLRGALSSRTGESRGVILEFRTNQLIRKFLDGKDLIRYANTGPVTPDHVIWTKPKPLILPSEFDAITVRRAVEKFTVAYKRYFTKNNQRFGNTKTMREASPRVVLVPGQGLYGAGDTAENARMVADLAENWIEVITAAELIGKFSSISTR</sequence>
<keyword evidence="2" id="KW-0456">Lyase</keyword>
<dbReference type="GO" id="GO:0046872">
    <property type="term" value="F:metal ion binding"/>
    <property type="evidence" value="ECO:0007669"/>
    <property type="project" value="UniProtKB-KW"/>
</dbReference>
<keyword evidence="1" id="KW-0479">Metal-binding</keyword>
<evidence type="ECO:0000256" key="1">
    <source>
        <dbReference type="ARBA" id="ARBA00022723"/>
    </source>
</evidence>
<evidence type="ECO:0000259" key="3">
    <source>
        <dbReference type="SMART" id="SM01007"/>
    </source>
</evidence>
<dbReference type="EMBL" id="UINC01084642">
    <property type="protein sequence ID" value="SVC31474.1"/>
    <property type="molecule type" value="Genomic_DNA"/>
</dbReference>
<dbReference type="GO" id="GO:0019323">
    <property type="term" value="P:pentose catabolic process"/>
    <property type="evidence" value="ECO:0007669"/>
    <property type="project" value="TreeGrafter"/>
</dbReference>
<reference evidence="4" key="1">
    <citation type="submission" date="2018-05" db="EMBL/GenBank/DDBJ databases">
        <authorList>
            <person name="Lanie J.A."/>
            <person name="Ng W.-L."/>
            <person name="Kazmierczak K.M."/>
            <person name="Andrzejewski T.M."/>
            <person name="Davidsen T.M."/>
            <person name="Wayne K.J."/>
            <person name="Tettelin H."/>
            <person name="Glass J.I."/>
            <person name="Rusch D."/>
            <person name="Podicherti R."/>
            <person name="Tsui H.-C.T."/>
            <person name="Winkler M.E."/>
        </authorList>
    </citation>
    <scope>NUCLEOTIDE SEQUENCE</scope>
</reference>
<dbReference type="Pfam" id="PF00596">
    <property type="entry name" value="Aldolase_II"/>
    <property type="match status" value="1"/>
</dbReference>
<dbReference type="PANTHER" id="PTHR22789:SF0">
    <property type="entry name" value="3-OXO-TETRONATE 4-PHOSPHATE DECARBOXYLASE-RELATED"/>
    <property type="match status" value="1"/>
</dbReference>
<accession>A0A382L3D9</accession>
<dbReference type="InterPro" id="IPR050197">
    <property type="entry name" value="Aldolase_class_II_sugar_metab"/>
</dbReference>
<gene>
    <name evidence="4" type="ORF">METZ01_LOCUS284328</name>
</gene>
<protein>
    <recommendedName>
        <fullName evidence="3">Class II aldolase/adducin N-terminal domain-containing protein</fullName>
    </recommendedName>
</protein>
<dbReference type="SMART" id="SM01007">
    <property type="entry name" value="Aldolase_II"/>
    <property type="match status" value="1"/>
</dbReference>
<evidence type="ECO:0000256" key="2">
    <source>
        <dbReference type="ARBA" id="ARBA00023239"/>
    </source>
</evidence>
<name>A0A382L3D9_9ZZZZ</name>
<feature type="domain" description="Class II aldolase/adducin N-terminal" evidence="3">
    <location>
        <begin position="28"/>
        <end position="227"/>
    </location>
</feature>
<proteinExistence type="predicted"/>
<dbReference type="Gene3D" id="3.40.225.10">
    <property type="entry name" value="Class II aldolase/adducin N-terminal domain"/>
    <property type="match status" value="1"/>
</dbReference>
<dbReference type="PANTHER" id="PTHR22789">
    <property type="entry name" value="FUCULOSE PHOSPHATE ALDOLASE"/>
    <property type="match status" value="1"/>
</dbReference>
<organism evidence="4">
    <name type="scientific">marine metagenome</name>
    <dbReference type="NCBI Taxonomy" id="408172"/>
    <lineage>
        <taxon>unclassified sequences</taxon>
        <taxon>metagenomes</taxon>
        <taxon>ecological metagenomes</taxon>
    </lineage>
</organism>